<dbReference type="GO" id="GO:0003723">
    <property type="term" value="F:RNA binding"/>
    <property type="evidence" value="ECO:0007669"/>
    <property type="project" value="UniProtKB-UniRule"/>
</dbReference>
<sequence>MNRRQARKMALQALFQMTLSNTDRVTALEAVHDSGDPTDPFVNHLLDQTLDHEKEIDRLISKHLQNWSLDRVGNIDKTILRLAVCEILYLDDIPVTVSVNEAVELCKIYSDEQTRKFVNGVLSGISKEIDAEGHKK</sequence>
<dbReference type="CDD" id="cd00619">
    <property type="entry name" value="Terminator_NusB"/>
    <property type="match status" value="1"/>
</dbReference>
<dbReference type="GO" id="GO:0006353">
    <property type="term" value="P:DNA-templated transcription termination"/>
    <property type="evidence" value="ECO:0007669"/>
    <property type="project" value="UniProtKB-UniRule"/>
</dbReference>
<dbReference type="PANTHER" id="PTHR11078:SF3">
    <property type="entry name" value="ANTITERMINATION NUSB DOMAIN-CONTAINING PROTEIN"/>
    <property type="match status" value="1"/>
</dbReference>
<dbReference type="PANTHER" id="PTHR11078">
    <property type="entry name" value="N UTILIZATION SUBSTANCE PROTEIN B-RELATED"/>
    <property type="match status" value="1"/>
</dbReference>
<dbReference type="Gene3D" id="1.10.940.10">
    <property type="entry name" value="NusB-like"/>
    <property type="match status" value="1"/>
</dbReference>
<evidence type="ECO:0000259" key="7">
    <source>
        <dbReference type="Pfam" id="PF01029"/>
    </source>
</evidence>
<gene>
    <name evidence="6" type="primary">nusB</name>
    <name evidence="8" type="ORF">SAMN02982927_03111</name>
</gene>
<dbReference type="InterPro" id="IPR011605">
    <property type="entry name" value="NusB_fam"/>
</dbReference>
<evidence type="ECO:0000313" key="9">
    <source>
        <dbReference type="Proteomes" id="UP000198752"/>
    </source>
</evidence>
<evidence type="ECO:0000256" key="4">
    <source>
        <dbReference type="ARBA" id="ARBA00023015"/>
    </source>
</evidence>
<dbReference type="Pfam" id="PF01029">
    <property type="entry name" value="NusB"/>
    <property type="match status" value="1"/>
</dbReference>
<comment type="similarity">
    <text evidence="1 6">Belongs to the NusB family.</text>
</comment>
<evidence type="ECO:0000256" key="1">
    <source>
        <dbReference type="ARBA" id="ARBA00005952"/>
    </source>
</evidence>
<reference evidence="9" key="1">
    <citation type="submission" date="2016-10" db="EMBL/GenBank/DDBJ databases">
        <authorList>
            <person name="Varghese N."/>
            <person name="Submissions S."/>
        </authorList>
    </citation>
    <scope>NUCLEOTIDE SEQUENCE [LARGE SCALE GENOMIC DNA]</scope>
    <source>
        <strain evidence="9">ATCC 700379</strain>
    </source>
</reference>
<accession>A0A1I2VI04</accession>
<dbReference type="InterPro" id="IPR035926">
    <property type="entry name" value="NusB-like_sf"/>
</dbReference>
<dbReference type="Proteomes" id="UP000198752">
    <property type="component" value="Unassembled WGS sequence"/>
</dbReference>
<evidence type="ECO:0000313" key="8">
    <source>
        <dbReference type="EMBL" id="SFG88944.1"/>
    </source>
</evidence>
<dbReference type="NCBIfam" id="TIGR01951">
    <property type="entry name" value="nusB"/>
    <property type="match status" value="1"/>
</dbReference>
<keyword evidence="2 6" id="KW-0889">Transcription antitermination</keyword>
<evidence type="ECO:0000256" key="2">
    <source>
        <dbReference type="ARBA" id="ARBA00022814"/>
    </source>
</evidence>
<organism evidence="8 9">
    <name type="scientific">Sporolactobacillus nakayamae</name>
    <dbReference type="NCBI Taxonomy" id="269670"/>
    <lineage>
        <taxon>Bacteria</taxon>
        <taxon>Bacillati</taxon>
        <taxon>Bacillota</taxon>
        <taxon>Bacilli</taxon>
        <taxon>Bacillales</taxon>
        <taxon>Sporolactobacillaceae</taxon>
        <taxon>Sporolactobacillus</taxon>
    </lineage>
</organism>
<dbReference type="SUPFAM" id="SSF48013">
    <property type="entry name" value="NusB-like"/>
    <property type="match status" value="1"/>
</dbReference>
<dbReference type="STRING" id="269670.SAMN02982927_03111"/>
<feature type="domain" description="NusB/RsmB/TIM44" evidence="7">
    <location>
        <begin position="4"/>
        <end position="126"/>
    </location>
</feature>
<keyword evidence="9" id="KW-1185">Reference proteome</keyword>
<dbReference type="OrthoDB" id="9811381at2"/>
<comment type="function">
    <text evidence="6">Involved in transcription antitermination. Required for transcription of ribosomal RNA (rRNA) genes. Binds specifically to the boxA antiterminator sequence of the ribosomal RNA (rrn) operons.</text>
</comment>
<dbReference type="HAMAP" id="MF_00073">
    <property type="entry name" value="NusB"/>
    <property type="match status" value="1"/>
</dbReference>
<proteinExistence type="inferred from homology"/>
<dbReference type="InterPro" id="IPR006027">
    <property type="entry name" value="NusB_RsmB_TIM44"/>
</dbReference>
<keyword evidence="5 6" id="KW-0804">Transcription</keyword>
<dbReference type="EMBL" id="FOOY01000027">
    <property type="protein sequence ID" value="SFG88944.1"/>
    <property type="molecule type" value="Genomic_DNA"/>
</dbReference>
<name>A0A1I2VI04_9BACL</name>
<protein>
    <recommendedName>
        <fullName evidence="6">Transcription antitermination protein NusB</fullName>
    </recommendedName>
    <alternativeName>
        <fullName evidence="6">Antitermination factor NusB</fullName>
    </alternativeName>
</protein>
<evidence type="ECO:0000256" key="5">
    <source>
        <dbReference type="ARBA" id="ARBA00023163"/>
    </source>
</evidence>
<keyword evidence="4 6" id="KW-0805">Transcription regulation</keyword>
<dbReference type="RefSeq" id="WP_093674489.1">
    <property type="nucleotide sequence ID" value="NZ_FOOY01000027.1"/>
</dbReference>
<dbReference type="GO" id="GO:0031564">
    <property type="term" value="P:transcription antitermination"/>
    <property type="evidence" value="ECO:0007669"/>
    <property type="project" value="UniProtKB-KW"/>
</dbReference>
<keyword evidence="3 6" id="KW-0694">RNA-binding</keyword>
<dbReference type="GO" id="GO:0005829">
    <property type="term" value="C:cytosol"/>
    <property type="evidence" value="ECO:0007669"/>
    <property type="project" value="TreeGrafter"/>
</dbReference>
<evidence type="ECO:0000256" key="3">
    <source>
        <dbReference type="ARBA" id="ARBA00022884"/>
    </source>
</evidence>
<dbReference type="AlphaFoldDB" id="A0A1I2VI04"/>
<evidence type="ECO:0000256" key="6">
    <source>
        <dbReference type="HAMAP-Rule" id="MF_00073"/>
    </source>
</evidence>